<keyword evidence="2" id="KW-1185">Reference proteome</keyword>
<evidence type="ECO:0000313" key="1">
    <source>
        <dbReference type="EMBL" id="KAJ3004328.1"/>
    </source>
</evidence>
<proteinExistence type="predicted"/>
<protein>
    <submittedName>
        <fullName evidence="1">Uncharacterized protein</fullName>
    </submittedName>
</protein>
<dbReference type="Proteomes" id="UP001144978">
    <property type="component" value="Unassembled WGS sequence"/>
</dbReference>
<gene>
    <name evidence="1" type="ORF">NUW54_g4868</name>
</gene>
<evidence type="ECO:0000313" key="2">
    <source>
        <dbReference type="Proteomes" id="UP001144978"/>
    </source>
</evidence>
<reference evidence="1" key="1">
    <citation type="submission" date="2022-08" db="EMBL/GenBank/DDBJ databases">
        <title>Genome Sequence of Pycnoporus sanguineus.</title>
        <authorList>
            <person name="Buettner E."/>
        </authorList>
    </citation>
    <scope>NUCLEOTIDE SEQUENCE</scope>
    <source>
        <strain evidence="1">CG-C14</strain>
    </source>
</reference>
<accession>A0ACC1PXS5</accession>
<dbReference type="EMBL" id="JANSHE010001145">
    <property type="protein sequence ID" value="KAJ3004328.1"/>
    <property type="molecule type" value="Genomic_DNA"/>
</dbReference>
<name>A0ACC1PXS5_9APHY</name>
<organism evidence="1 2">
    <name type="scientific">Trametes sanguinea</name>
    <dbReference type="NCBI Taxonomy" id="158606"/>
    <lineage>
        <taxon>Eukaryota</taxon>
        <taxon>Fungi</taxon>
        <taxon>Dikarya</taxon>
        <taxon>Basidiomycota</taxon>
        <taxon>Agaricomycotina</taxon>
        <taxon>Agaricomycetes</taxon>
        <taxon>Polyporales</taxon>
        <taxon>Polyporaceae</taxon>
        <taxon>Trametes</taxon>
    </lineage>
</organism>
<sequence length="281" mass="31628">MASENVALHKDPVTGEMVSKTELKRREKAREREAKKAEKAAAAPPKPAAAPKSSAADEENLSPNVRPPPLRARDPHSPCIAAILRDPLQTHPKAPRRPRIRTRTPHKFHVSISITDYIEKYGPAGKIEAGQKLEGVTECLAGRIHNVRASGQNLRFYDLHGEGTKVQIMAAKQDAKDPENFVAAHEHFRRGDIVGVIGTPARTKKGELSIAPSEMILLAPNLHQLPSAHFGLKDQETRYRKRYLDLIMNEDTRRIFITRSRIINYVRRFLDNLGFLESRRQ</sequence>
<comment type="caution">
    <text evidence="1">The sequence shown here is derived from an EMBL/GenBank/DDBJ whole genome shotgun (WGS) entry which is preliminary data.</text>
</comment>